<dbReference type="InterPro" id="IPR058058">
    <property type="entry name" value="CBU_0592-like"/>
</dbReference>
<keyword evidence="1" id="KW-0812">Transmembrane</keyword>
<organism evidence="3 4">
    <name type="scientific">Amylibacter marinus</name>
    <dbReference type="NCBI Taxonomy" id="1475483"/>
    <lineage>
        <taxon>Bacteria</taxon>
        <taxon>Pseudomonadati</taxon>
        <taxon>Pseudomonadota</taxon>
        <taxon>Alphaproteobacteria</taxon>
        <taxon>Rhodobacterales</taxon>
        <taxon>Paracoccaceae</taxon>
        <taxon>Amylibacter</taxon>
    </lineage>
</organism>
<dbReference type="InterPro" id="IPR018490">
    <property type="entry name" value="cNMP-bd_dom_sf"/>
</dbReference>
<feature type="domain" description="Cyclic nucleotide-binding" evidence="2">
    <location>
        <begin position="119"/>
        <end position="207"/>
    </location>
</feature>
<protein>
    <recommendedName>
        <fullName evidence="2">Cyclic nucleotide-binding domain-containing protein</fullName>
    </recommendedName>
</protein>
<keyword evidence="1" id="KW-1133">Transmembrane helix</keyword>
<comment type="caution">
    <text evidence="3">The sequence shown here is derived from an EMBL/GenBank/DDBJ whole genome shotgun (WGS) entry which is preliminary data.</text>
</comment>
<dbReference type="Gene3D" id="2.60.120.10">
    <property type="entry name" value="Jelly Rolls"/>
    <property type="match status" value="1"/>
</dbReference>
<dbReference type="Proteomes" id="UP001156694">
    <property type="component" value="Unassembled WGS sequence"/>
</dbReference>
<name>A0ABQ5VXA0_9RHOB</name>
<feature type="transmembrane region" description="Helical" evidence="1">
    <location>
        <begin position="34"/>
        <end position="53"/>
    </location>
</feature>
<evidence type="ECO:0000256" key="1">
    <source>
        <dbReference type="SAM" id="Phobius"/>
    </source>
</evidence>
<proteinExistence type="predicted"/>
<dbReference type="SUPFAM" id="SSF51206">
    <property type="entry name" value="cAMP-binding domain-like"/>
    <property type="match status" value="1"/>
</dbReference>
<evidence type="ECO:0000313" key="4">
    <source>
        <dbReference type="Proteomes" id="UP001156694"/>
    </source>
</evidence>
<feature type="transmembrane region" description="Helical" evidence="1">
    <location>
        <begin position="6"/>
        <end position="22"/>
    </location>
</feature>
<sequence>MEFNHFVGYTGIITYIAAYGLAKYTSYDAAKYTAARFAAAALTLYSLAFEFTITPLPLQIALATLSVTCLLIGMIYNRPIRLSPMEKTVAQSLFPTLSNRRALEVINSGVWQTDSDRLLAHEGQPFDHIAILLTGSAEVIKSGTRISKIRAGQIIGRNATQKHKTATANIRLGDAAHYFTIPAKTLRTLLDQNADIAAAFKQGVLNSTLTPRNA</sequence>
<dbReference type="InterPro" id="IPR014710">
    <property type="entry name" value="RmlC-like_jellyroll"/>
</dbReference>
<dbReference type="InterPro" id="IPR000595">
    <property type="entry name" value="cNMP-bd_dom"/>
</dbReference>
<dbReference type="NCBIfam" id="NF047864">
    <property type="entry name" value="CBU_0592_membra"/>
    <property type="match status" value="1"/>
</dbReference>
<dbReference type="RefSeq" id="WP_284378440.1">
    <property type="nucleotide sequence ID" value="NZ_BSNN01000004.1"/>
</dbReference>
<reference evidence="4" key="1">
    <citation type="journal article" date="2019" name="Int. J. Syst. Evol. Microbiol.">
        <title>The Global Catalogue of Microorganisms (GCM) 10K type strain sequencing project: providing services to taxonomists for standard genome sequencing and annotation.</title>
        <authorList>
            <consortium name="The Broad Institute Genomics Platform"/>
            <consortium name="The Broad Institute Genome Sequencing Center for Infectious Disease"/>
            <person name="Wu L."/>
            <person name="Ma J."/>
        </authorList>
    </citation>
    <scope>NUCLEOTIDE SEQUENCE [LARGE SCALE GENOMIC DNA]</scope>
    <source>
        <strain evidence="4">NBRC 110140</strain>
    </source>
</reference>
<accession>A0ABQ5VXA0</accession>
<keyword evidence="4" id="KW-1185">Reference proteome</keyword>
<evidence type="ECO:0000259" key="2">
    <source>
        <dbReference type="PROSITE" id="PS50042"/>
    </source>
</evidence>
<dbReference type="PROSITE" id="PS50042">
    <property type="entry name" value="CNMP_BINDING_3"/>
    <property type="match status" value="1"/>
</dbReference>
<keyword evidence="1" id="KW-0472">Membrane</keyword>
<gene>
    <name evidence="3" type="ORF">GCM10007939_19640</name>
</gene>
<dbReference type="EMBL" id="BSNN01000004">
    <property type="protein sequence ID" value="GLQ35681.1"/>
    <property type="molecule type" value="Genomic_DNA"/>
</dbReference>
<feature type="transmembrane region" description="Helical" evidence="1">
    <location>
        <begin position="59"/>
        <end position="77"/>
    </location>
</feature>
<dbReference type="Pfam" id="PF00027">
    <property type="entry name" value="cNMP_binding"/>
    <property type="match status" value="1"/>
</dbReference>
<evidence type="ECO:0000313" key="3">
    <source>
        <dbReference type="EMBL" id="GLQ35681.1"/>
    </source>
</evidence>
<dbReference type="CDD" id="cd00038">
    <property type="entry name" value="CAP_ED"/>
    <property type="match status" value="1"/>
</dbReference>